<dbReference type="Proteomes" id="UP001597068">
    <property type="component" value="Unassembled WGS sequence"/>
</dbReference>
<evidence type="ECO:0000313" key="2">
    <source>
        <dbReference type="EMBL" id="MFD0925281.1"/>
    </source>
</evidence>
<sequence>MDAVTFDAVTEWTAAQQRVIGLVGAASSRAVESRVPACPDWTVRDLLSHMVGIGADVVAGHEPDDHDADWTAAQVASRRDRDVAELIAEWRGLTGPMCDHLRQSGDRPVTDITIHEQDLRGALRIRGATDTDAFRHVRDRFAGRLGDRLGDLPTVELRGHHWNWRSADGDPAVVIAAGDADLARALVSRRSAAQLRAWTIVGDVEPCLGAFAVLGALPTVDLAE</sequence>
<organism evidence="2 3">
    <name type="scientific">Williamsia deligens</name>
    <dbReference type="NCBI Taxonomy" id="321325"/>
    <lineage>
        <taxon>Bacteria</taxon>
        <taxon>Bacillati</taxon>
        <taxon>Actinomycetota</taxon>
        <taxon>Actinomycetes</taxon>
        <taxon>Mycobacteriales</taxon>
        <taxon>Nocardiaceae</taxon>
        <taxon>Williamsia</taxon>
    </lineage>
</organism>
<proteinExistence type="predicted"/>
<reference evidence="3" key="1">
    <citation type="journal article" date="2019" name="Int. J. Syst. Evol. Microbiol.">
        <title>The Global Catalogue of Microorganisms (GCM) 10K type strain sequencing project: providing services to taxonomists for standard genome sequencing and annotation.</title>
        <authorList>
            <consortium name="The Broad Institute Genomics Platform"/>
            <consortium name="The Broad Institute Genome Sequencing Center for Infectious Disease"/>
            <person name="Wu L."/>
            <person name="Ma J."/>
        </authorList>
    </citation>
    <scope>NUCLEOTIDE SEQUENCE [LARGE SCALE GENOMIC DNA]</scope>
    <source>
        <strain evidence="3">CCUG 50873</strain>
    </source>
</reference>
<protein>
    <submittedName>
        <fullName evidence="2">Maleylpyruvate isomerase N-terminal domain-containing protein</fullName>
    </submittedName>
</protein>
<keyword evidence="2" id="KW-0413">Isomerase</keyword>
<dbReference type="GO" id="GO:0016853">
    <property type="term" value="F:isomerase activity"/>
    <property type="evidence" value="ECO:0007669"/>
    <property type="project" value="UniProtKB-KW"/>
</dbReference>
<dbReference type="RefSeq" id="WP_343997008.1">
    <property type="nucleotide sequence ID" value="NZ_BAAAMO010000002.1"/>
</dbReference>
<keyword evidence="3" id="KW-1185">Reference proteome</keyword>
<comment type="caution">
    <text evidence="2">The sequence shown here is derived from an EMBL/GenBank/DDBJ whole genome shotgun (WGS) entry which is preliminary data.</text>
</comment>
<evidence type="ECO:0000259" key="1">
    <source>
        <dbReference type="Pfam" id="PF11716"/>
    </source>
</evidence>
<dbReference type="EMBL" id="JBHTIL010000001">
    <property type="protein sequence ID" value="MFD0925281.1"/>
    <property type="molecule type" value="Genomic_DNA"/>
</dbReference>
<feature type="domain" description="Mycothiol-dependent maleylpyruvate isomerase metal-binding" evidence="1">
    <location>
        <begin position="13"/>
        <end position="107"/>
    </location>
</feature>
<dbReference type="SUPFAM" id="SSF109854">
    <property type="entry name" value="DinB/YfiT-like putative metalloenzymes"/>
    <property type="match status" value="1"/>
</dbReference>
<name>A0ABW3G3R7_9NOCA</name>
<dbReference type="InterPro" id="IPR024344">
    <property type="entry name" value="MDMPI_metal-binding"/>
</dbReference>
<dbReference type="InterPro" id="IPR034660">
    <property type="entry name" value="DinB/YfiT-like"/>
</dbReference>
<evidence type="ECO:0000313" key="3">
    <source>
        <dbReference type="Proteomes" id="UP001597068"/>
    </source>
</evidence>
<accession>A0ABW3G3R7</accession>
<gene>
    <name evidence="2" type="ORF">ACFQ04_05965</name>
</gene>
<dbReference type="Pfam" id="PF11716">
    <property type="entry name" value="MDMPI_N"/>
    <property type="match status" value="1"/>
</dbReference>